<evidence type="ECO:0000256" key="1">
    <source>
        <dbReference type="SAM" id="MobiDB-lite"/>
    </source>
</evidence>
<proteinExistence type="predicted"/>
<dbReference type="AlphaFoldDB" id="A0AAD7P1N7"/>
<keyword evidence="4" id="KW-1185">Reference proteome</keyword>
<organism evidence="3 4">
    <name type="scientific">Mycena maculata</name>
    <dbReference type="NCBI Taxonomy" id="230809"/>
    <lineage>
        <taxon>Eukaryota</taxon>
        <taxon>Fungi</taxon>
        <taxon>Dikarya</taxon>
        <taxon>Basidiomycota</taxon>
        <taxon>Agaricomycotina</taxon>
        <taxon>Agaricomycetes</taxon>
        <taxon>Agaricomycetidae</taxon>
        <taxon>Agaricales</taxon>
        <taxon>Marasmiineae</taxon>
        <taxon>Mycenaceae</taxon>
        <taxon>Mycena</taxon>
    </lineage>
</organism>
<evidence type="ECO:0000256" key="2">
    <source>
        <dbReference type="SAM" id="Phobius"/>
    </source>
</evidence>
<evidence type="ECO:0008006" key="5">
    <source>
        <dbReference type="Google" id="ProtNLM"/>
    </source>
</evidence>
<protein>
    <recommendedName>
        <fullName evidence="5">Transmembrane protein</fullName>
    </recommendedName>
</protein>
<feature type="region of interest" description="Disordered" evidence="1">
    <location>
        <begin position="235"/>
        <end position="318"/>
    </location>
</feature>
<feature type="transmembrane region" description="Helical" evidence="2">
    <location>
        <begin position="85"/>
        <end position="105"/>
    </location>
</feature>
<dbReference type="Proteomes" id="UP001215280">
    <property type="component" value="Unassembled WGS sequence"/>
</dbReference>
<feature type="transmembrane region" description="Helical" evidence="2">
    <location>
        <begin position="50"/>
        <end position="73"/>
    </location>
</feature>
<accession>A0AAD7P1N7</accession>
<gene>
    <name evidence="3" type="ORF">DFH07DRAFT_789505</name>
</gene>
<evidence type="ECO:0000313" key="3">
    <source>
        <dbReference type="EMBL" id="KAJ7783888.1"/>
    </source>
</evidence>
<keyword evidence="2" id="KW-1133">Transmembrane helix</keyword>
<keyword evidence="2" id="KW-0812">Transmembrane</keyword>
<comment type="caution">
    <text evidence="3">The sequence shown here is derived from an EMBL/GenBank/DDBJ whole genome shotgun (WGS) entry which is preliminary data.</text>
</comment>
<name>A0AAD7P1N7_9AGAR</name>
<sequence length="318" mass="34876">MKPREYCCCAIPIINAGIYFTLIEQFVLGILVGILSMSTPSIVGAVTPSFAPWLFGIVCFVAGGVQVLGFIGVAREKAILFRRYLSLHALAIVAAFSVALAWIIISASRHSTAKANCLADFFNGADSEQKTEGDTLCDIFPLVDVGVMGSLWVILAALHLYLYVVLSSYSSAQQRDHAKYDTFNESTTLQNESIALNNRNEPYDPPYQQRDIGGYSHLRKESAASLSDVLAEPVQQPSDGYSVYRQGSYPPPSQRQPSLPANAYTLDESPTPRVGQSYDSGNRTADIDRPMTSQAHPAEGSFGRKAPRLMKKDRPYDY</sequence>
<feature type="transmembrane region" description="Helical" evidence="2">
    <location>
        <begin position="12"/>
        <end position="38"/>
    </location>
</feature>
<evidence type="ECO:0000313" key="4">
    <source>
        <dbReference type="Proteomes" id="UP001215280"/>
    </source>
</evidence>
<feature type="transmembrane region" description="Helical" evidence="2">
    <location>
        <begin position="150"/>
        <end position="169"/>
    </location>
</feature>
<dbReference type="EMBL" id="JARJLG010000002">
    <property type="protein sequence ID" value="KAJ7783888.1"/>
    <property type="molecule type" value="Genomic_DNA"/>
</dbReference>
<keyword evidence="2" id="KW-0472">Membrane</keyword>
<reference evidence="3" key="1">
    <citation type="submission" date="2023-03" db="EMBL/GenBank/DDBJ databases">
        <title>Massive genome expansion in bonnet fungi (Mycena s.s.) driven by repeated elements and novel gene families across ecological guilds.</title>
        <authorList>
            <consortium name="Lawrence Berkeley National Laboratory"/>
            <person name="Harder C.B."/>
            <person name="Miyauchi S."/>
            <person name="Viragh M."/>
            <person name="Kuo A."/>
            <person name="Thoen E."/>
            <person name="Andreopoulos B."/>
            <person name="Lu D."/>
            <person name="Skrede I."/>
            <person name="Drula E."/>
            <person name="Henrissat B."/>
            <person name="Morin E."/>
            <person name="Kohler A."/>
            <person name="Barry K."/>
            <person name="LaButti K."/>
            <person name="Morin E."/>
            <person name="Salamov A."/>
            <person name="Lipzen A."/>
            <person name="Mereny Z."/>
            <person name="Hegedus B."/>
            <person name="Baldrian P."/>
            <person name="Stursova M."/>
            <person name="Weitz H."/>
            <person name="Taylor A."/>
            <person name="Grigoriev I.V."/>
            <person name="Nagy L.G."/>
            <person name="Martin F."/>
            <person name="Kauserud H."/>
        </authorList>
    </citation>
    <scope>NUCLEOTIDE SEQUENCE</scope>
    <source>
        <strain evidence="3">CBHHK188m</strain>
    </source>
</reference>